<dbReference type="Proteomes" id="UP000184172">
    <property type="component" value="Unassembled WGS sequence"/>
</dbReference>
<keyword evidence="1" id="KW-1133">Transmembrane helix</keyword>
<evidence type="ECO:0000313" key="2">
    <source>
        <dbReference type="EMBL" id="SHJ44304.1"/>
    </source>
</evidence>
<feature type="transmembrane region" description="Helical" evidence="1">
    <location>
        <begin position="74"/>
        <end position="93"/>
    </location>
</feature>
<dbReference type="RefSeq" id="WP_073219089.1">
    <property type="nucleotide sequence ID" value="NZ_FNNS01000017.1"/>
</dbReference>
<accession>A0A1M6JCE9</accession>
<dbReference type="AlphaFoldDB" id="A0A1M6JCE9"/>
<organism evidence="2 3">
    <name type="scientific">Aequorivita viscosa</name>
    <dbReference type="NCBI Taxonomy" id="797419"/>
    <lineage>
        <taxon>Bacteria</taxon>
        <taxon>Pseudomonadati</taxon>
        <taxon>Bacteroidota</taxon>
        <taxon>Flavobacteriia</taxon>
        <taxon>Flavobacteriales</taxon>
        <taxon>Flavobacteriaceae</taxon>
        <taxon>Aequorivita</taxon>
    </lineage>
</organism>
<dbReference type="OrthoDB" id="1098521at2"/>
<evidence type="ECO:0000256" key="1">
    <source>
        <dbReference type="SAM" id="Phobius"/>
    </source>
</evidence>
<keyword evidence="3" id="KW-1185">Reference proteome</keyword>
<proteinExistence type="predicted"/>
<protein>
    <submittedName>
        <fullName evidence="2">Uncharacterized protein</fullName>
    </submittedName>
</protein>
<sequence>MELDKINKLLEAYFDGSTSLEDEAILMDYFNNHTVADHLLQYKPIFVGLSAAQNESSNRNFKIAEPTAKFIKPWWYAVAGMTVLAVGIGSLFLSQPQLSQEEKETLIAFEKSKKALMMLSENLNKGTQQLSFVNQFSETKEMFWKETSE</sequence>
<keyword evidence="1" id="KW-0472">Membrane</keyword>
<reference evidence="3" key="1">
    <citation type="submission" date="2016-11" db="EMBL/GenBank/DDBJ databases">
        <authorList>
            <person name="Varghese N."/>
            <person name="Submissions S."/>
        </authorList>
    </citation>
    <scope>NUCLEOTIDE SEQUENCE [LARGE SCALE GENOMIC DNA]</scope>
    <source>
        <strain evidence="3">DSM 26349</strain>
    </source>
</reference>
<evidence type="ECO:0000313" key="3">
    <source>
        <dbReference type="Proteomes" id="UP000184172"/>
    </source>
</evidence>
<gene>
    <name evidence="2" type="ORF">SAMN04487908_1177</name>
</gene>
<dbReference type="EMBL" id="FQYV01000017">
    <property type="protein sequence ID" value="SHJ44304.1"/>
    <property type="molecule type" value="Genomic_DNA"/>
</dbReference>
<name>A0A1M6JCE9_9FLAO</name>
<dbReference type="STRING" id="797419.SAMN05216556_1177"/>
<keyword evidence="1" id="KW-0812">Transmembrane</keyword>